<reference evidence="1 2" key="1">
    <citation type="submission" date="2018-08" db="EMBL/GenBank/DDBJ databases">
        <title>A genome reference for cultivated species of the human gut microbiota.</title>
        <authorList>
            <person name="Zou Y."/>
            <person name="Xue W."/>
            <person name="Luo G."/>
        </authorList>
    </citation>
    <scope>NUCLEOTIDE SEQUENCE [LARGE SCALE GENOMIC DNA]</scope>
    <source>
        <strain evidence="1 2">AM28-23</strain>
    </source>
</reference>
<dbReference type="Proteomes" id="UP000283745">
    <property type="component" value="Unassembled WGS sequence"/>
</dbReference>
<comment type="caution">
    <text evidence="1">The sequence shown here is derived from an EMBL/GenBank/DDBJ whole genome shotgun (WGS) entry which is preliminary data.</text>
</comment>
<sequence length="65" mass="7276">MKKIITIILLFLLATGLSAGTVCADNKEDKKELVQNWCTNINSAQSIEEAENISVQMKWKKAGYM</sequence>
<organism evidence="1 2">
    <name type="scientific">Blautia obeum</name>
    <dbReference type="NCBI Taxonomy" id="40520"/>
    <lineage>
        <taxon>Bacteria</taxon>
        <taxon>Bacillati</taxon>
        <taxon>Bacillota</taxon>
        <taxon>Clostridia</taxon>
        <taxon>Lachnospirales</taxon>
        <taxon>Lachnospiraceae</taxon>
        <taxon>Blautia</taxon>
    </lineage>
</organism>
<accession>A0A414J795</accession>
<evidence type="ECO:0000313" key="1">
    <source>
        <dbReference type="EMBL" id="RHE40268.1"/>
    </source>
</evidence>
<protein>
    <submittedName>
        <fullName evidence="1">Uncharacterized protein</fullName>
    </submittedName>
</protein>
<evidence type="ECO:0000313" key="2">
    <source>
        <dbReference type="Proteomes" id="UP000283745"/>
    </source>
</evidence>
<name>A0A414J795_9FIRM</name>
<dbReference type="RefSeq" id="WP_015543198.1">
    <property type="nucleotide sequence ID" value="NZ_CABJFK010000005.1"/>
</dbReference>
<dbReference type="EMBL" id="QSKF01000005">
    <property type="protein sequence ID" value="RHE40268.1"/>
    <property type="molecule type" value="Genomic_DNA"/>
</dbReference>
<dbReference type="AlphaFoldDB" id="A0A414J795"/>
<gene>
    <name evidence="1" type="ORF">DW740_08205</name>
</gene>
<proteinExistence type="predicted"/>